<evidence type="ECO:0000256" key="14">
    <source>
        <dbReference type="ARBA" id="ARBA00045077"/>
    </source>
</evidence>
<dbReference type="InterPro" id="IPR005103">
    <property type="entry name" value="AA9_LPMO"/>
</dbReference>
<gene>
    <name evidence="18" type="ORF">CC78DRAFT_617452</name>
</gene>
<evidence type="ECO:0000256" key="2">
    <source>
        <dbReference type="ARBA" id="ARBA00004613"/>
    </source>
</evidence>
<name>A0A9P4N2S2_9PLEO</name>
<evidence type="ECO:0000256" key="8">
    <source>
        <dbReference type="ARBA" id="ARBA00023008"/>
    </source>
</evidence>
<evidence type="ECO:0000256" key="6">
    <source>
        <dbReference type="ARBA" id="ARBA00023001"/>
    </source>
</evidence>
<dbReference type="EMBL" id="ML986623">
    <property type="protein sequence ID" value="KAF2263667.1"/>
    <property type="molecule type" value="Genomic_DNA"/>
</dbReference>
<dbReference type="GO" id="GO:0005576">
    <property type="term" value="C:extracellular region"/>
    <property type="evidence" value="ECO:0007669"/>
    <property type="project" value="UniProtKB-SubCell"/>
</dbReference>
<dbReference type="EC" id="1.14.99.56" evidence="15"/>
<dbReference type="InterPro" id="IPR049892">
    <property type="entry name" value="AA9"/>
</dbReference>
<feature type="chain" id="PRO_5040360620" description="lytic cellulose monooxygenase (C4-dehydrogenating)" evidence="16">
    <location>
        <begin position="20"/>
        <end position="250"/>
    </location>
</feature>
<keyword evidence="7" id="KW-0560">Oxidoreductase</keyword>
<evidence type="ECO:0000256" key="13">
    <source>
        <dbReference type="ARBA" id="ARBA00044502"/>
    </source>
</evidence>
<keyword evidence="9" id="KW-0503">Monooxygenase</keyword>
<evidence type="ECO:0000256" key="10">
    <source>
        <dbReference type="ARBA" id="ARBA00023157"/>
    </source>
</evidence>
<keyword evidence="3" id="KW-0964">Secreted</keyword>
<dbReference type="OrthoDB" id="6038816at2759"/>
<evidence type="ECO:0000256" key="1">
    <source>
        <dbReference type="ARBA" id="ARBA00001973"/>
    </source>
</evidence>
<keyword evidence="19" id="KW-1185">Reference proteome</keyword>
<comment type="similarity">
    <text evidence="13">Belongs to the polysaccharide monooxygenase AA9 family.</text>
</comment>
<dbReference type="PANTHER" id="PTHR33353">
    <property type="entry name" value="PUTATIVE (AFU_ORTHOLOGUE AFUA_1G12560)-RELATED"/>
    <property type="match status" value="1"/>
</dbReference>
<evidence type="ECO:0000256" key="7">
    <source>
        <dbReference type="ARBA" id="ARBA00023002"/>
    </source>
</evidence>
<keyword evidence="4" id="KW-0479">Metal-binding</keyword>
<sequence>MNTFIIALLLQSALQAVNAHYSLSVIKINGKLSGDWQYVRKTDPIANPWYDVLDANAIRCGPNATISADQTETATVLAGDTVTFIVGPSSPYAEYGFYHPGVAYGYLSRAPGDLESYAGDGEWFKIAQLGAINDTQWTIDADKYAMNITIPKATPPGKYLLRAEQIYSYWGTDNQIYLNCAHIEVLGEGVGTPGPMVRFPGAYKPSDRSLNPPDEWVINTRWAEPPLSDRYNLSDYEYLGPPVWRGRLTE</sequence>
<evidence type="ECO:0000256" key="12">
    <source>
        <dbReference type="ARBA" id="ARBA00023326"/>
    </source>
</evidence>
<comment type="caution">
    <text evidence="18">The sequence shown here is derived from an EMBL/GenBank/DDBJ whole genome shotgun (WGS) entry which is preliminary data.</text>
</comment>
<comment type="cofactor">
    <cofactor evidence="1">
        <name>Cu(2+)</name>
        <dbReference type="ChEBI" id="CHEBI:29036"/>
    </cofactor>
</comment>
<proteinExistence type="inferred from homology"/>
<organism evidence="18 19">
    <name type="scientific">Lojkania enalia</name>
    <dbReference type="NCBI Taxonomy" id="147567"/>
    <lineage>
        <taxon>Eukaryota</taxon>
        <taxon>Fungi</taxon>
        <taxon>Dikarya</taxon>
        <taxon>Ascomycota</taxon>
        <taxon>Pezizomycotina</taxon>
        <taxon>Dothideomycetes</taxon>
        <taxon>Pleosporomycetidae</taxon>
        <taxon>Pleosporales</taxon>
        <taxon>Pleosporales incertae sedis</taxon>
        <taxon>Lojkania</taxon>
    </lineage>
</organism>
<evidence type="ECO:0000313" key="19">
    <source>
        <dbReference type="Proteomes" id="UP000800093"/>
    </source>
</evidence>
<keyword evidence="5 16" id="KW-0732">Signal</keyword>
<feature type="signal peptide" evidence="16">
    <location>
        <begin position="1"/>
        <end position="19"/>
    </location>
</feature>
<dbReference type="Gene3D" id="2.70.50.70">
    <property type="match status" value="1"/>
</dbReference>
<dbReference type="AlphaFoldDB" id="A0A9P4N2S2"/>
<comment type="subcellular location">
    <subcellularLocation>
        <location evidence="2">Secreted</location>
    </subcellularLocation>
</comment>
<dbReference type="Pfam" id="PF03443">
    <property type="entry name" value="AA9"/>
    <property type="match status" value="1"/>
</dbReference>
<keyword evidence="11" id="KW-0119">Carbohydrate metabolism</keyword>
<evidence type="ECO:0000256" key="9">
    <source>
        <dbReference type="ARBA" id="ARBA00023033"/>
    </source>
</evidence>
<feature type="domain" description="Auxiliary Activity family 9 catalytic" evidence="17">
    <location>
        <begin position="20"/>
        <end position="210"/>
    </location>
</feature>
<dbReference type="PANTHER" id="PTHR33353:SF10">
    <property type="entry name" value="ENDO-BETA-1,4-GLUCANASE D"/>
    <property type="match status" value="1"/>
</dbReference>
<evidence type="ECO:0000256" key="4">
    <source>
        <dbReference type="ARBA" id="ARBA00022723"/>
    </source>
</evidence>
<evidence type="ECO:0000256" key="16">
    <source>
        <dbReference type="SAM" id="SignalP"/>
    </source>
</evidence>
<dbReference type="Proteomes" id="UP000800093">
    <property type="component" value="Unassembled WGS sequence"/>
</dbReference>
<evidence type="ECO:0000256" key="15">
    <source>
        <dbReference type="ARBA" id="ARBA00047174"/>
    </source>
</evidence>
<comment type="catalytic activity">
    <reaction evidence="14">
        <text>[(1-&gt;4)-beta-D-glucosyl]n+m + reduced acceptor + O2 = 4-dehydro-beta-D-glucosyl-[(1-&gt;4)-beta-D-glucosyl]n-1 + [(1-&gt;4)-beta-D-glucosyl]m + acceptor + H2O.</text>
        <dbReference type="EC" id="1.14.99.56"/>
    </reaction>
</comment>
<protein>
    <recommendedName>
        <fullName evidence="15">lytic cellulose monooxygenase (C4-dehydrogenating)</fullName>
        <ecNumber evidence="15">1.14.99.56</ecNumber>
    </recommendedName>
</protein>
<keyword evidence="10" id="KW-1015">Disulfide bond</keyword>
<dbReference type="GO" id="GO:0046872">
    <property type="term" value="F:metal ion binding"/>
    <property type="evidence" value="ECO:0007669"/>
    <property type="project" value="UniProtKB-KW"/>
</dbReference>
<keyword evidence="6" id="KW-0136">Cellulose degradation</keyword>
<evidence type="ECO:0000259" key="17">
    <source>
        <dbReference type="Pfam" id="PF03443"/>
    </source>
</evidence>
<accession>A0A9P4N2S2</accession>
<evidence type="ECO:0000256" key="11">
    <source>
        <dbReference type="ARBA" id="ARBA00023277"/>
    </source>
</evidence>
<evidence type="ECO:0000256" key="5">
    <source>
        <dbReference type="ARBA" id="ARBA00022729"/>
    </source>
</evidence>
<dbReference type="GO" id="GO:0004497">
    <property type="term" value="F:monooxygenase activity"/>
    <property type="evidence" value="ECO:0007669"/>
    <property type="project" value="UniProtKB-KW"/>
</dbReference>
<reference evidence="19" key="1">
    <citation type="journal article" date="2020" name="Stud. Mycol.">
        <title>101 Dothideomycetes genomes: A test case for predicting lifestyles and emergence of pathogens.</title>
        <authorList>
            <person name="Haridas S."/>
            <person name="Albert R."/>
            <person name="Binder M."/>
            <person name="Bloem J."/>
            <person name="LaButti K."/>
            <person name="Salamov A."/>
            <person name="Andreopoulos B."/>
            <person name="Baker S."/>
            <person name="Barry K."/>
            <person name="Bills G."/>
            <person name="Bluhm B."/>
            <person name="Cannon C."/>
            <person name="Castanera R."/>
            <person name="Culley D."/>
            <person name="Daum C."/>
            <person name="Ezra D."/>
            <person name="Gonzalez J."/>
            <person name="Henrissat B."/>
            <person name="Kuo A."/>
            <person name="Liang C."/>
            <person name="Lipzen A."/>
            <person name="Lutzoni F."/>
            <person name="Magnuson J."/>
            <person name="Mondo S."/>
            <person name="Nolan M."/>
            <person name="Ohm R."/>
            <person name="Pangilinan J."/>
            <person name="Park H.-J."/>
            <person name="Ramirez L."/>
            <person name="Alfaro M."/>
            <person name="Sun H."/>
            <person name="Tritt A."/>
            <person name="Yoshinaga Y."/>
            <person name="Zwiers L.-H."/>
            <person name="Turgeon B."/>
            <person name="Goodwin S."/>
            <person name="Spatafora J."/>
            <person name="Crous P."/>
            <person name="Grigoriev I."/>
        </authorList>
    </citation>
    <scope>NUCLEOTIDE SEQUENCE [LARGE SCALE GENOMIC DNA]</scope>
    <source>
        <strain evidence="19">CBS 304.66</strain>
    </source>
</reference>
<keyword evidence="8" id="KW-0186">Copper</keyword>
<evidence type="ECO:0000256" key="3">
    <source>
        <dbReference type="ARBA" id="ARBA00022525"/>
    </source>
</evidence>
<dbReference type="GO" id="GO:0030245">
    <property type="term" value="P:cellulose catabolic process"/>
    <property type="evidence" value="ECO:0007669"/>
    <property type="project" value="UniProtKB-KW"/>
</dbReference>
<keyword evidence="12" id="KW-0624">Polysaccharide degradation</keyword>
<evidence type="ECO:0000313" key="18">
    <source>
        <dbReference type="EMBL" id="KAF2263667.1"/>
    </source>
</evidence>